<dbReference type="InterPro" id="IPR012334">
    <property type="entry name" value="Pectin_lyas_fold"/>
</dbReference>
<dbReference type="EMBL" id="LNQE01000359">
    <property type="protein sequence ID" value="KUG27143.1"/>
    <property type="molecule type" value="Genomic_DNA"/>
</dbReference>
<evidence type="ECO:0000313" key="1">
    <source>
        <dbReference type="EMBL" id="KUG27143.1"/>
    </source>
</evidence>
<evidence type="ECO:0008006" key="2">
    <source>
        <dbReference type="Google" id="ProtNLM"/>
    </source>
</evidence>
<dbReference type="InterPro" id="IPR011050">
    <property type="entry name" value="Pectin_lyase_fold/virulence"/>
</dbReference>
<comment type="caution">
    <text evidence="1">The sequence shown here is derived from an EMBL/GenBank/DDBJ whole genome shotgun (WGS) entry which is preliminary data.</text>
</comment>
<name>A0A0W8G1W1_9ZZZZ</name>
<gene>
    <name evidence="1" type="ORF">ASZ90_003014</name>
</gene>
<reference evidence="1" key="1">
    <citation type="journal article" date="2015" name="Proc. Natl. Acad. Sci. U.S.A.">
        <title>Networks of energetic and metabolic interactions define dynamics in microbial communities.</title>
        <authorList>
            <person name="Embree M."/>
            <person name="Liu J.K."/>
            <person name="Al-Bassam M.M."/>
            <person name="Zengler K."/>
        </authorList>
    </citation>
    <scope>NUCLEOTIDE SEQUENCE</scope>
</reference>
<proteinExistence type="predicted"/>
<dbReference type="AlphaFoldDB" id="A0A0W8G1W1"/>
<organism evidence="1">
    <name type="scientific">hydrocarbon metagenome</name>
    <dbReference type="NCBI Taxonomy" id="938273"/>
    <lineage>
        <taxon>unclassified sequences</taxon>
        <taxon>metagenomes</taxon>
        <taxon>ecological metagenomes</taxon>
    </lineage>
</organism>
<sequence length="623" mass="69358">MTDDSTPLPYWVENGRRVLYATYKGDCRTVRAGDADRLFTTHPLAAVFNCVQPGDIIQLLPGKYWPPILFDEDTGNPPACKPIKLAEIYGRPHAPITIRGLGARTALDGGLGGVPHDSILPEMKHFAFFKLADCAWIEFENLHVSSCWPTFLYIQDSSYVTVRDLVCTDCRYMVYARGLTTHHILLERNRWRQDPTGSMWRDILWLDSKRKRYFYFNGGIFGSLGISGSVVVRDNVIQDAFNGVRMKADKKARDSQNHNVEIYGNRLERIRDNPVEPERSATNWWVHHNDIRDAHAWFSLDEVDGGFWYFFGNRGVATDAPGTPLDPNRGGKVFKYDPTGPMPIRPVFAFNNSYLLRSSLFKDGATTFMTHRDNAVLFTPLSGPGPDARFAGPDFMPGDWPEDVRFDHDLTNVPWPPKIMDNDQEPAGIVDPGAQFMDPDNHDLRLAGETPRGGQVVLEPGEDWPGRERWTSGPDTPVGAYTASGRPVPGPDFVFLAPTQGDASYVEPPRLVGMTVAARRLALRFSTPVMGPEPVRLRVKAGGKKAWVEAAVDGREFAAELPGAMAGRRVSKLWLPSGLQSEAGAYVTGWSSVFPGLRFYQSPGGPSVRPPKPVCFCDCGRED</sequence>
<dbReference type="Gene3D" id="2.160.20.10">
    <property type="entry name" value="Single-stranded right-handed beta-helix, Pectin lyase-like"/>
    <property type="match status" value="1"/>
</dbReference>
<accession>A0A0W8G1W1</accession>
<protein>
    <recommendedName>
        <fullName evidence="2">Right handed beta helix domain-containing protein</fullName>
    </recommendedName>
</protein>
<dbReference type="SUPFAM" id="SSF51126">
    <property type="entry name" value="Pectin lyase-like"/>
    <property type="match status" value="1"/>
</dbReference>